<comment type="caution">
    <text evidence="2">The sequence shown here is derived from an EMBL/GenBank/DDBJ whole genome shotgun (WGS) entry which is preliminary data.</text>
</comment>
<feature type="chain" id="PRO_5042139153" description="PH domain-containing protein" evidence="1">
    <location>
        <begin position="20"/>
        <end position="190"/>
    </location>
</feature>
<dbReference type="Gene3D" id="3.40.1570.10">
    <property type="entry name" value="HemS/ChuS/ChuX like domains"/>
    <property type="match status" value="1"/>
</dbReference>
<proteinExistence type="predicted"/>
<keyword evidence="3" id="KW-1185">Reference proteome</keyword>
<keyword evidence="1" id="KW-0732">Signal</keyword>
<reference evidence="2" key="1">
    <citation type="submission" date="2023-06" db="EMBL/GenBank/DDBJ databases">
        <title>Survivors Of The Sea: Transcriptome response of Skeletonema marinoi to long-term dormancy.</title>
        <authorList>
            <person name="Pinder M.I.M."/>
            <person name="Kourtchenko O."/>
            <person name="Robertson E.K."/>
            <person name="Larsson T."/>
            <person name="Maumus F."/>
            <person name="Osuna-Cruz C.M."/>
            <person name="Vancaester E."/>
            <person name="Stenow R."/>
            <person name="Vandepoele K."/>
            <person name="Ploug H."/>
            <person name="Bruchert V."/>
            <person name="Godhe A."/>
            <person name="Topel M."/>
        </authorList>
    </citation>
    <scope>NUCLEOTIDE SEQUENCE</scope>
    <source>
        <strain evidence="2">R05AC</strain>
    </source>
</reference>
<evidence type="ECO:0000313" key="2">
    <source>
        <dbReference type="EMBL" id="KAK1743274.1"/>
    </source>
</evidence>
<dbReference type="AlphaFoldDB" id="A0AAD8YB92"/>
<evidence type="ECO:0000313" key="3">
    <source>
        <dbReference type="Proteomes" id="UP001224775"/>
    </source>
</evidence>
<dbReference type="EMBL" id="JATAAI010000009">
    <property type="protein sequence ID" value="KAK1743274.1"/>
    <property type="molecule type" value="Genomic_DNA"/>
</dbReference>
<dbReference type="InterPro" id="IPR053733">
    <property type="entry name" value="Heme_Transport_Util_sf"/>
</dbReference>
<gene>
    <name evidence="2" type="ORF">QTG54_005895</name>
</gene>
<sequence>MMKKAAAVLLCIASTTVNGFQVTSGLTRIGGDSIPLNGPSSFQLFESSPNTETDSDATVSKAQGILDEFHASNLPFRIVVIGNGAILETTSKLGPKSKSSVSPKTGDKLLTFASEDASFEFHVKVDQITKITFVTSERPLPDGESKTMRVSRFLNEKGEPMCSLILADSSDESAQWFDGMNERYGQEVNL</sequence>
<name>A0AAD8YB92_9STRA</name>
<accession>A0AAD8YB92</accession>
<organism evidence="2 3">
    <name type="scientific">Skeletonema marinoi</name>
    <dbReference type="NCBI Taxonomy" id="267567"/>
    <lineage>
        <taxon>Eukaryota</taxon>
        <taxon>Sar</taxon>
        <taxon>Stramenopiles</taxon>
        <taxon>Ochrophyta</taxon>
        <taxon>Bacillariophyta</taxon>
        <taxon>Coscinodiscophyceae</taxon>
        <taxon>Thalassiosirophycidae</taxon>
        <taxon>Thalassiosirales</taxon>
        <taxon>Skeletonemataceae</taxon>
        <taxon>Skeletonema</taxon>
        <taxon>Skeletonema marinoi-dohrnii complex</taxon>
    </lineage>
</organism>
<feature type="signal peptide" evidence="1">
    <location>
        <begin position="1"/>
        <end position="19"/>
    </location>
</feature>
<evidence type="ECO:0000256" key="1">
    <source>
        <dbReference type="SAM" id="SignalP"/>
    </source>
</evidence>
<protein>
    <recommendedName>
        <fullName evidence="4">PH domain-containing protein</fullName>
    </recommendedName>
</protein>
<evidence type="ECO:0008006" key="4">
    <source>
        <dbReference type="Google" id="ProtNLM"/>
    </source>
</evidence>
<dbReference type="Proteomes" id="UP001224775">
    <property type="component" value="Unassembled WGS sequence"/>
</dbReference>